<keyword evidence="2" id="KW-0732">Signal</keyword>
<protein>
    <submittedName>
        <fullName evidence="4">Glycine-rich protein</fullName>
    </submittedName>
</protein>
<keyword evidence="1" id="KW-0812">Transmembrane</keyword>
<keyword evidence="1" id="KW-1133">Transmembrane helix</keyword>
<sequence>MRLYSCILLLVLVICLVVSEPIPPSDGQLHARDKRWGRWGGWGWGRPWGMWGGYGRGMSSVVFRERSCEINNDCGRECDKCIDRGVKMTSREEECGCETCLDRPGSRDPYTDSFLDADLLFIITLFAEMTSKNQKLSVFTSSSMKVYCCLLLVMLIVAVVAAEDDHMGAVEDHAVIRAKRWGYGGWGGMGYGMGGWGRRWGGMGYGGWGGMGMGYAVFSRLPHYVSIVCLNVPTIWNKLN</sequence>
<keyword evidence="3" id="KW-1185">Reference proteome</keyword>
<reference evidence="4" key="1">
    <citation type="submission" date="2016-11" db="UniProtKB">
        <authorList>
            <consortium name="WormBaseParasite"/>
        </authorList>
    </citation>
    <scope>IDENTIFICATION</scope>
</reference>
<name>A0A1I7ZXH1_9BILA</name>
<accession>A0A1I7ZXH1</accession>
<evidence type="ECO:0000313" key="3">
    <source>
        <dbReference type="Proteomes" id="UP000095287"/>
    </source>
</evidence>
<keyword evidence="1" id="KW-0472">Membrane</keyword>
<organism evidence="3 4">
    <name type="scientific">Steinernema glaseri</name>
    <dbReference type="NCBI Taxonomy" id="37863"/>
    <lineage>
        <taxon>Eukaryota</taxon>
        <taxon>Metazoa</taxon>
        <taxon>Ecdysozoa</taxon>
        <taxon>Nematoda</taxon>
        <taxon>Chromadorea</taxon>
        <taxon>Rhabditida</taxon>
        <taxon>Tylenchina</taxon>
        <taxon>Panagrolaimomorpha</taxon>
        <taxon>Strongyloidoidea</taxon>
        <taxon>Steinernematidae</taxon>
        <taxon>Steinernema</taxon>
    </lineage>
</organism>
<feature type="chain" id="PRO_5009314008" evidence="2">
    <location>
        <begin position="20"/>
        <end position="240"/>
    </location>
</feature>
<feature type="signal peptide" evidence="2">
    <location>
        <begin position="1"/>
        <end position="19"/>
    </location>
</feature>
<dbReference type="AlphaFoldDB" id="A0A1I7ZXH1"/>
<dbReference type="WBParaSite" id="L893_g30552.t1">
    <property type="protein sequence ID" value="L893_g30552.t1"/>
    <property type="gene ID" value="L893_g30552"/>
</dbReference>
<evidence type="ECO:0000256" key="2">
    <source>
        <dbReference type="SAM" id="SignalP"/>
    </source>
</evidence>
<feature type="transmembrane region" description="Helical" evidence="1">
    <location>
        <begin position="144"/>
        <end position="162"/>
    </location>
</feature>
<dbReference type="Proteomes" id="UP000095287">
    <property type="component" value="Unplaced"/>
</dbReference>
<proteinExistence type="predicted"/>
<evidence type="ECO:0000256" key="1">
    <source>
        <dbReference type="SAM" id="Phobius"/>
    </source>
</evidence>
<evidence type="ECO:0000313" key="4">
    <source>
        <dbReference type="WBParaSite" id="L893_g30552.t1"/>
    </source>
</evidence>